<comment type="caution">
    <text evidence="1">The sequence shown here is derived from an EMBL/GenBank/DDBJ whole genome shotgun (WGS) entry which is preliminary data.</text>
</comment>
<dbReference type="PANTHER" id="PTHR33639:SF2">
    <property type="entry name" value="DUF393 DOMAIN-CONTAINING PROTEIN"/>
    <property type="match status" value="1"/>
</dbReference>
<sequence>MKSESQCDMKPYMNLNIVLIDGVCHLCQGLTKWIIQRDGKGDFHFASLQSEIGQKLLEHGGLSLHSMDTFVFIEQGEYYTRSTGALHIAKKLGFPYKLASVFLMIPAAVRDRVYNVVARNRYRWFGKDEDDACMLPTPEIRKRFL</sequence>
<accession>A0ABR8SST4</accession>
<evidence type="ECO:0000313" key="1">
    <source>
        <dbReference type="EMBL" id="MBD7966564.1"/>
    </source>
</evidence>
<dbReference type="InterPro" id="IPR052927">
    <property type="entry name" value="DCC_oxidoreductase"/>
</dbReference>
<dbReference type="Pfam" id="PF04134">
    <property type="entry name" value="DCC1-like"/>
    <property type="match status" value="1"/>
</dbReference>
<keyword evidence="2" id="KW-1185">Reference proteome</keyword>
<name>A0ABR8SST4_9BACL</name>
<gene>
    <name evidence="1" type="ORF">H9647_00655</name>
</gene>
<organism evidence="1 2">
    <name type="scientific">Paenibacillus gallinarum</name>
    <dbReference type="NCBI Taxonomy" id="2762232"/>
    <lineage>
        <taxon>Bacteria</taxon>
        <taxon>Bacillati</taxon>
        <taxon>Bacillota</taxon>
        <taxon>Bacilli</taxon>
        <taxon>Bacillales</taxon>
        <taxon>Paenibacillaceae</taxon>
        <taxon>Paenibacillus</taxon>
    </lineage>
</organism>
<dbReference type="EMBL" id="JACSQL010000001">
    <property type="protein sequence ID" value="MBD7966564.1"/>
    <property type="molecule type" value="Genomic_DNA"/>
</dbReference>
<protein>
    <submittedName>
        <fullName evidence="1">Thiol-disulfide oxidoreductase DCC family protein</fullName>
    </submittedName>
</protein>
<dbReference type="InterPro" id="IPR007263">
    <property type="entry name" value="DCC1-like"/>
</dbReference>
<dbReference type="PANTHER" id="PTHR33639">
    <property type="entry name" value="THIOL-DISULFIDE OXIDOREDUCTASE DCC"/>
    <property type="match status" value="1"/>
</dbReference>
<dbReference type="RefSeq" id="WP_191797236.1">
    <property type="nucleotide sequence ID" value="NZ_JACSQL010000001.1"/>
</dbReference>
<dbReference type="Proteomes" id="UP000608071">
    <property type="component" value="Unassembled WGS sequence"/>
</dbReference>
<proteinExistence type="predicted"/>
<evidence type="ECO:0000313" key="2">
    <source>
        <dbReference type="Proteomes" id="UP000608071"/>
    </source>
</evidence>
<reference evidence="1 2" key="1">
    <citation type="submission" date="2020-08" db="EMBL/GenBank/DDBJ databases">
        <title>A Genomic Blueprint of the Chicken Gut Microbiome.</title>
        <authorList>
            <person name="Gilroy R."/>
            <person name="Ravi A."/>
            <person name="Getino M."/>
            <person name="Pursley I."/>
            <person name="Horton D.L."/>
            <person name="Alikhan N.-F."/>
            <person name="Baker D."/>
            <person name="Gharbi K."/>
            <person name="Hall N."/>
            <person name="Watson M."/>
            <person name="Adriaenssens E.M."/>
            <person name="Foster-Nyarko E."/>
            <person name="Jarju S."/>
            <person name="Secka A."/>
            <person name="Antonio M."/>
            <person name="Oren A."/>
            <person name="Chaudhuri R."/>
            <person name="La Ragione R.M."/>
            <person name="Hildebrand F."/>
            <person name="Pallen M.J."/>
        </authorList>
    </citation>
    <scope>NUCLEOTIDE SEQUENCE [LARGE SCALE GENOMIC DNA]</scope>
    <source>
        <strain evidence="1 2">Sa2BVA9</strain>
    </source>
</reference>